<evidence type="ECO:0000256" key="12">
    <source>
        <dbReference type="ARBA" id="ARBA00023136"/>
    </source>
</evidence>
<evidence type="ECO:0000256" key="7">
    <source>
        <dbReference type="ARBA" id="ARBA00022801"/>
    </source>
</evidence>
<keyword evidence="3" id="KW-1003">Cell membrane</keyword>
<evidence type="ECO:0000256" key="11">
    <source>
        <dbReference type="ARBA" id="ARBA00023098"/>
    </source>
</evidence>
<dbReference type="Pfam" id="PF01764">
    <property type="entry name" value="Lipase_3"/>
    <property type="match status" value="1"/>
</dbReference>
<feature type="domain" description="Fungal lipase-type" evidence="16">
    <location>
        <begin position="404"/>
        <end position="588"/>
    </location>
</feature>
<dbReference type="GO" id="GO:0005886">
    <property type="term" value="C:plasma membrane"/>
    <property type="evidence" value="ECO:0007669"/>
    <property type="project" value="UniProtKB-SubCell"/>
</dbReference>
<dbReference type="GO" id="GO:0016298">
    <property type="term" value="F:lipase activity"/>
    <property type="evidence" value="ECO:0007669"/>
    <property type="project" value="TreeGrafter"/>
</dbReference>
<comment type="subcellular location">
    <subcellularLocation>
        <location evidence="2">Cell membrane</location>
        <topology evidence="2">Multi-pass membrane protein</topology>
    </subcellularLocation>
</comment>
<keyword evidence="7" id="KW-0378">Hydrolase</keyword>
<comment type="cofactor">
    <cofactor evidence="1">
        <name>Ca(2+)</name>
        <dbReference type="ChEBI" id="CHEBI:29108"/>
    </cofactor>
</comment>
<feature type="compositionally biased region" description="Low complexity" evidence="15">
    <location>
        <begin position="461"/>
        <end position="474"/>
    </location>
</feature>
<proteinExistence type="predicted"/>
<evidence type="ECO:0000256" key="1">
    <source>
        <dbReference type="ARBA" id="ARBA00001913"/>
    </source>
</evidence>
<keyword evidence="9" id="KW-0442">Lipid degradation</keyword>
<keyword evidence="18" id="KW-1185">Reference proteome</keyword>
<evidence type="ECO:0000313" key="17">
    <source>
        <dbReference type="EMBL" id="KAJ7367788.1"/>
    </source>
</evidence>
<dbReference type="Proteomes" id="UP001218218">
    <property type="component" value="Unassembled WGS sequence"/>
</dbReference>
<dbReference type="EMBL" id="JARIHO010000001">
    <property type="protein sequence ID" value="KAJ7367788.1"/>
    <property type="molecule type" value="Genomic_DNA"/>
</dbReference>
<evidence type="ECO:0000256" key="6">
    <source>
        <dbReference type="ARBA" id="ARBA00022723"/>
    </source>
</evidence>
<evidence type="ECO:0000256" key="10">
    <source>
        <dbReference type="ARBA" id="ARBA00022989"/>
    </source>
</evidence>
<evidence type="ECO:0000256" key="13">
    <source>
        <dbReference type="ARBA" id="ARBA00024531"/>
    </source>
</evidence>
<evidence type="ECO:0000313" key="18">
    <source>
        <dbReference type="Proteomes" id="UP001218218"/>
    </source>
</evidence>
<dbReference type="AlphaFoldDB" id="A0AAD7ATT2"/>
<dbReference type="InterPro" id="IPR052214">
    <property type="entry name" value="DAG_Lipase-Related"/>
</dbReference>
<evidence type="ECO:0000259" key="16">
    <source>
        <dbReference type="Pfam" id="PF01764"/>
    </source>
</evidence>
<sequence length="729" mass="78875">MVAWDTYSRQGIDLASYASALTFSAVKTGTRLGFAVTRGIASTAVGVTATVVDHTLFGGVSVARPAAGGALSAVLSLAEQIALAPIFVGEYITSSSIVAAHSSINVLSAIIPGSSEASFSLSSFITLVKRELKQPAAGESLPEKQFGITQLARAIVAWVALQGVTQEWDEKRWLENMREIHVKDVPKSFDSIMRARRGSRIRVTSDVIFPGNRGQLIVADIGEASPLRAQSFFTLNKAKTTTRALASKRPIVVPQPRRLNNTQLKATLRRLSKLVLAGYGGASLLFFGVSLTAAHGPASTNSPQEKATEEAHLAKAIDASEAEAAGDFPEYEAPSGLGDPQYSWWDVLLGKHDHEIFERYANSPSDKADADIKEKMRATAKIGAEHLMPRFWVLTDHGRAQIVLVLRGTMSLNEIAVDLTCEDEEFEPATTTMSEEDEDRVPGHFSSSPLNPSGKLRVNFPSTSSSAASGPQSPRYHAHAGMLRMARVMGGIGKPVQLAVHEALLHNPDYELVLCGHSLGAGVAGLLGLMWADPKTCLTVKSSGLPLNRRVSVYCFAPPSLIDPALGKIAENLITSFVYSHDVVSRLSLGAIRDLGAASMWLCDGNEAKEGRHANDAAGYTAVTARAKRWKAGSGTEDDPHWFISVRKTLEANMHMSNMVPPGRVLWAMRDNDFFPAHRQTANSDSAPDKLRLFEVLDAEKVFSQIVFARDMLSAHLPHQYDRALHELL</sequence>
<dbReference type="CDD" id="cd00519">
    <property type="entry name" value="Lipase_3"/>
    <property type="match status" value="1"/>
</dbReference>
<evidence type="ECO:0000256" key="15">
    <source>
        <dbReference type="SAM" id="MobiDB-lite"/>
    </source>
</evidence>
<comment type="caution">
    <text evidence="17">The sequence shown here is derived from an EMBL/GenBank/DDBJ whole genome shotgun (WGS) entry which is preliminary data.</text>
</comment>
<protein>
    <recommendedName>
        <fullName evidence="14">sn-1-specific diacylglycerol lipase</fullName>
        <ecNumber evidence="14">3.1.1.116</ecNumber>
    </recommendedName>
</protein>
<dbReference type="GO" id="GO:0019369">
    <property type="term" value="P:arachidonate metabolic process"/>
    <property type="evidence" value="ECO:0007669"/>
    <property type="project" value="TreeGrafter"/>
</dbReference>
<evidence type="ECO:0000256" key="4">
    <source>
        <dbReference type="ARBA" id="ARBA00022553"/>
    </source>
</evidence>
<evidence type="ECO:0000256" key="2">
    <source>
        <dbReference type="ARBA" id="ARBA00004651"/>
    </source>
</evidence>
<dbReference type="GO" id="GO:0046872">
    <property type="term" value="F:metal ion binding"/>
    <property type="evidence" value="ECO:0007669"/>
    <property type="project" value="UniProtKB-KW"/>
</dbReference>
<reference evidence="17" key="1">
    <citation type="submission" date="2023-03" db="EMBL/GenBank/DDBJ databases">
        <title>Massive genome expansion in bonnet fungi (Mycena s.s.) driven by repeated elements and novel gene families across ecological guilds.</title>
        <authorList>
            <consortium name="Lawrence Berkeley National Laboratory"/>
            <person name="Harder C.B."/>
            <person name="Miyauchi S."/>
            <person name="Viragh M."/>
            <person name="Kuo A."/>
            <person name="Thoen E."/>
            <person name="Andreopoulos B."/>
            <person name="Lu D."/>
            <person name="Skrede I."/>
            <person name="Drula E."/>
            <person name="Henrissat B."/>
            <person name="Morin E."/>
            <person name="Kohler A."/>
            <person name="Barry K."/>
            <person name="LaButti K."/>
            <person name="Morin E."/>
            <person name="Salamov A."/>
            <person name="Lipzen A."/>
            <person name="Mereny Z."/>
            <person name="Hegedus B."/>
            <person name="Baldrian P."/>
            <person name="Stursova M."/>
            <person name="Weitz H."/>
            <person name="Taylor A."/>
            <person name="Grigoriev I.V."/>
            <person name="Nagy L.G."/>
            <person name="Martin F."/>
            <person name="Kauserud H."/>
        </authorList>
    </citation>
    <scope>NUCLEOTIDE SEQUENCE</scope>
    <source>
        <strain evidence="17">CBHHK002</strain>
    </source>
</reference>
<dbReference type="SUPFAM" id="SSF53474">
    <property type="entry name" value="alpha/beta-Hydrolases"/>
    <property type="match status" value="1"/>
</dbReference>
<dbReference type="PANTHER" id="PTHR45792:SF8">
    <property type="entry name" value="DIACYLGLYCEROL LIPASE-ALPHA"/>
    <property type="match status" value="1"/>
</dbReference>
<organism evidence="17 18">
    <name type="scientific">Mycena albidolilacea</name>
    <dbReference type="NCBI Taxonomy" id="1033008"/>
    <lineage>
        <taxon>Eukaryota</taxon>
        <taxon>Fungi</taxon>
        <taxon>Dikarya</taxon>
        <taxon>Basidiomycota</taxon>
        <taxon>Agaricomycotina</taxon>
        <taxon>Agaricomycetes</taxon>
        <taxon>Agaricomycetidae</taxon>
        <taxon>Agaricales</taxon>
        <taxon>Marasmiineae</taxon>
        <taxon>Mycenaceae</taxon>
        <taxon>Mycena</taxon>
    </lineage>
</organism>
<dbReference type="EC" id="3.1.1.116" evidence="14"/>
<dbReference type="InterPro" id="IPR002921">
    <property type="entry name" value="Fungal_lipase-type"/>
</dbReference>
<keyword evidence="4" id="KW-0597">Phosphoprotein</keyword>
<evidence type="ECO:0000256" key="8">
    <source>
        <dbReference type="ARBA" id="ARBA00022837"/>
    </source>
</evidence>
<keyword evidence="5" id="KW-0812">Transmembrane</keyword>
<keyword evidence="8" id="KW-0106">Calcium</keyword>
<gene>
    <name evidence="17" type="ORF">DFH08DRAFT_919392</name>
</gene>
<keyword evidence="10" id="KW-1133">Transmembrane helix</keyword>
<name>A0AAD7ATT2_9AGAR</name>
<evidence type="ECO:0000256" key="14">
    <source>
        <dbReference type="ARBA" id="ARBA00026104"/>
    </source>
</evidence>
<keyword evidence="11" id="KW-0443">Lipid metabolism</keyword>
<evidence type="ECO:0000256" key="3">
    <source>
        <dbReference type="ARBA" id="ARBA00022475"/>
    </source>
</evidence>
<dbReference type="InterPro" id="IPR029058">
    <property type="entry name" value="AB_hydrolase_fold"/>
</dbReference>
<keyword evidence="12" id="KW-0472">Membrane</keyword>
<evidence type="ECO:0000256" key="9">
    <source>
        <dbReference type="ARBA" id="ARBA00022963"/>
    </source>
</evidence>
<dbReference type="GO" id="GO:0046340">
    <property type="term" value="P:diacylglycerol catabolic process"/>
    <property type="evidence" value="ECO:0007669"/>
    <property type="project" value="TreeGrafter"/>
</dbReference>
<evidence type="ECO:0000256" key="5">
    <source>
        <dbReference type="ARBA" id="ARBA00022692"/>
    </source>
</evidence>
<dbReference type="Gene3D" id="3.40.50.1820">
    <property type="entry name" value="alpha/beta hydrolase"/>
    <property type="match status" value="1"/>
</dbReference>
<keyword evidence="6" id="KW-0479">Metal-binding</keyword>
<comment type="catalytic activity">
    <reaction evidence="13">
        <text>a 1,2-diacyl-sn-glycerol + H2O = a 2-acylglycerol + a fatty acid + H(+)</text>
        <dbReference type="Rhea" id="RHEA:33275"/>
        <dbReference type="ChEBI" id="CHEBI:15377"/>
        <dbReference type="ChEBI" id="CHEBI:15378"/>
        <dbReference type="ChEBI" id="CHEBI:17389"/>
        <dbReference type="ChEBI" id="CHEBI:17815"/>
        <dbReference type="ChEBI" id="CHEBI:28868"/>
        <dbReference type="EC" id="3.1.1.116"/>
    </reaction>
    <physiologicalReaction direction="left-to-right" evidence="13">
        <dbReference type="Rhea" id="RHEA:33276"/>
    </physiologicalReaction>
</comment>
<feature type="region of interest" description="Disordered" evidence="15">
    <location>
        <begin position="426"/>
        <end position="475"/>
    </location>
</feature>
<dbReference type="PANTHER" id="PTHR45792">
    <property type="entry name" value="DIACYLGLYCEROL LIPASE HOMOLOG-RELATED"/>
    <property type="match status" value="1"/>
</dbReference>
<accession>A0AAD7ATT2</accession>